<protein>
    <recommendedName>
        <fullName evidence="1">histone acetyltransferase</fullName>
        <ecNumber evidence="1">2.3.1.48</ecNumber>
    </recommendedName>
</protein>
<dbReference type="PANTHER" id="PTHR14744:SF15">
    <property type="entry name" value="N-ALPHA-ACETYLTRANSFERASE 60"/>
    <property type="match status" value="1"/>
</dbReference>
<evidence type="ECO:0000256" key="3">
    <source>
        <dbReference type="ARBA" id="ARBA00022853"/>
    </source>
</evidence>
<dbReference type="Gene3D" id="3.40.630.30">
    <property type="match status" value="1"/>
</dbReference>
<proteinExistence type="predicted"/>
<dbReference type="AlphaFoldDB" id="A0A422N6U1"/>
<gene>
    <name evidence="5" type="ORF">Tco025E_08642</name>
</gene>
<dbReference type="OrthoDB" id="273747at2759"/>
<reference evidence="5 6" key="1">
    <citation type="journal article" date="2018" name="BMC Genomics">
        <title>Genomic comparison of Trypanosoma conorhini and Trypanosoma rangeli to Trypanosoma cruzi strains of high and low virulence.</title>
        <authorList>
            <person name="Bradwell K.R."/>
            <person name="Koparde V.N."/>
            <person name="Matveyev A.V."/>
            <person name="Serrano M.G."/>
            <person name="Alves J.M."/>
            <person name="Parikh H."/>
            <person name="Huang B."/>
            <person name="Lee V."/>
            <person name="Espinosa-Alvarez O."/>
            <person name="Ortiz P.A."/>
            <person name="Costa-Martins A.G."/>
            <person name="Teixeira M.M."/>
            <person name="Buck G.A."/>
        </authorList>
    </citation>
    <scope>NUCLEOTIDE SEQUENCE [LARGE SCALE GENOMIC DNA]</scope>
    <source>
        <strain evidence="5 6">025E</strain>
    </source>
</reference>
<dbReference type="GO" id="GO:0000139">
    <property type="term" value="C:Golgi membrane"/>
    <property type="evidence" value="ECO:0007669"/>
    <property type="project" value="TreeGrafter"/>
</dbReference>
<accession>A0A422N6U1</accession>
<evidence type="ECO:0000256" key="2">
    <source>
        <dbReference type="ARBA" id="ARBA00022679"/>
    </source>
</evidence>
<keyword evidence="6" id="KW-1185">Reference proteome</keyword>
<comment type="caution">
    <text evidence="5">The sequence shown here is derived from an EMBL/GenBank/DDBJ whole genome shotgun (WGS) entry which is preliminary data.</text>
</comment>
<dbReference type="EMBL" id="MKKU01000841">
    <property type="protein sequence ID" value="RNF01161.1"/>
    <property type="molecule type" value="Genomic_DNA"/>
</dbReference>
<dbReference type="GeneID" id="40322253"/>
<dbReference type="InterPro" id="IPR045141">
    <property type="entry name" value="NAA60-like"/>
</dbReference>
<dbReference type="InterPro" id="IPR016181">
    <property type="entry name" value="Acyl_CoA_acyltransferase"/>
</dbReference>
<dbReference type="GO" id="GO:0004402">
    <property type="term" value="F:histone acetyltransferase activity"/>
    <property type="evidence" value="ECO:0007669"/>
    <property type="project" value="TreeGrafter"/>
</dbReference>
<dbReference type="RefSeq" id="XP_029224394.1">
    <property type="nucleotide sequence ID" value="XM_029375485.1"/>
</dbReference>
<keyword evidence="4 5" id="KW-0012">Acyltransferase</keyword>
<dbReference type="Proteomes" id="UP000284403">
    <property type="component" value="Unassembled WGS sequence"/>
</dbReference>
<organism evidence="5 6">
    <name type="scientific">Trypanosoma conorhini</name>
    <dbReference type="NCBI Taxonomy" id="83891"/>
    <lineage>
        <taxon>Eukaryota</taxon>
        <taxon>Discoba</taxon>
        <taxon>Euglenozoa</taxon>
        <taxon>Kinetoplastea</taxon>
        <taxon>Metakinetoplastina</taxon>
        <taxon>Trypanosomatida</taxon>
        <taxon>Trypanosomatidae</taxon>
        <taxon>Trypanosoma</taxon>
    </lineage>
</organism>
<keyword evidence="2 5" id="KW-0808">Transferase</keyword>
<dbReference type="PANTHER" id="PTHR14744">
    <property type="entry name" value="N-ALPHA-ACETYLTRANSFERASE 60"/>
    <property type="match status" value="1"/>
</dbReference>
<sequence>MSAPEIITLPPRDGVSMKLRLRWGVEQDDIPALEVLHVASFPVTYNYEYYHWLLSDSCLALIAFTTPNCIKSLLTAAENDKNTAMESDTKNSSNDSDVDCGESGSLYSVIVGFCIGQAAYGRRIDGRLLSTPTGYLGSFAVDNRVQRRGVGEVLLDRFLSYMLFSIPVPPHLFLDYSPPPYGREHLWRVGSALAAVGVTLAQWWFGKRRAGANTAVGEALRHTNSSDVGSPAVNTHNSEGQVGLGEVWLHCLASDTNVLRFYVKRGFACTFLAKNFYFFDGCHHHGMLLVYRRDASPRACHERDSTCSTAPALEKAVSHTNSLATGSTHGIRPRRCQSISPEALEDDLTVTSIEVPLATDLSGLRQEWSSAWREDSTQPHQSKSLSSVLLRVVEAAAAFLFCVALLVTCGV</sequence>
<dbReference type="EC" id="2.3.1.48" evidence="1"/>
<dbReference type="SUPFAM" id="SSF55729">
    <property type="entry name" value="Acyl-CoA N-acyltransferases (Nat)"/>
    <property type="match status" value="1"/>
</dbReference>
<name>A0A422N6U1_9TRYP</name>
<dbReference type="CDD" id="cd04301">
    <property type="entry name" value="NAT_SF"/>
    <property type="match status" value="1"/>
</dbReference>
<evidence type="ECO:0000256" key="4">
    <source>
        <dbReference type="ARBA" id="ARBA00023315"/>
    </source>
</evidence>
<dbReference type="GO" id="GO:0004596">
    <property type="term" value="F:protein-N-terminal amino-acid acetyltransferase activity"/>
    <property type="evidence" value="ECO:0007669"/>
    <property type="project" value="InterPro"/>
</dbReference>
<evidence type="ECO:0000313" key="5">
    <source>
        <dbReference type="EMBL" id="RNF01161.1"/>
    </source>
</evidence>
<evidence type="ECO:0000313" key="6">
    <source>
        <dbReference type="Proteomes" id="UP000284403"/>
    </source>
</evidence>
<evidence type="ECO:0000256" key="1">
    <source>
        <dbReference type="ARBA" id="ARBA00013184"/>
    </source>
</evidence>
<keyword evidence="3" id="KW-0156">Chromatin regulator</keyword>